<proteinExistence type="predicted"/>
<protein>
    <submittedName>
        <fullName evidence="2">Uncharacterized protein</fullName>
    </submittedName>
</protein>
<dbReference type="EMBL" id="QZJF01000006">
    <property type="protein sequence ID" value="RJR27894.1"/>
    <property type="molecule type" value="Genomic_DNA"/>
</dbReference>
<organism evidence="2 3">
    <name type="scientific">candidate division WWE3 bacterium</name>
    <dbReference type="NCBI Taxonomy" id="2053526"/>
    <lineage>
        <taxon>Bacteria</taxon>
        <taxon>Katanobacteria</taxon>
    </lineage>
</organism>
<feature type="transmembrane region" description="Helical" evidence="1">
    <location>
        <begin position="41"/>
        <end position="61"/>
    </location>
</feature>
<name>A0A3A4ZFD7_UNCKA</name>
<keyword evidence="1" id="KW-1133">Transmembrane helix</keyword>
<dbReference type="AlphaFoldDB" id="A0A3A4ZFD7"/>
<feature type="transmembrane region" description="Helical" evidence="1">
    <location>
        <begin position="120"/>
        <end position="141"/>
    </location>
</feature>
<keyword evidence="1" id="KW-0472">Membrane</keyword>
<evidence type="ECO:0000313" key="2">
    <source>
        <dbReference type="EMBL" id="RJR27894.1"/>
    </source>
</evidence>
<dbReference type="Proteomes" id="UP000265540">
    <property type="component" value="Unassembled WGS sequence"/>
</dbReference>
<sequence length="144" mass="16721">METWIQNISYSLVIIFSVFDAAKYTLQIIPANDKQKGSRAGVILFVSFIFILLNYYILGIFDLVIEFVELILGDTILKRDLAVLIAFIIFQIPLYKLVAKKKRIKKYGDDNSIFEKYVEAFVNARLFLFLLFVFLIIFAFLGKK</sequence>
<gene>
    <name evidence="2" type="ORF">C4561_01245</name>
</gene>
<reference evidence="2 3" key="1">
    <citation type="journal article" date="2017" name="ISME J.">
        <title>Energy and carbon metabolisms in a deep terrestrial subsurface fluid microbial community.</title>
        <authorList>
            <person name="Momper L."/>
            <person name="Jungbluth S.P."/>
            <person name="Lee M.D."/>
            <person name="Amend J.P."/>
        </authorList>
    </citation>
    <scope>NUCLEOTIDE SEQUENCE [LARGE SCALE GENOMIC DNA]</scope>
    <source>
        <strain evidence="2">SURF_46</strain>
    </source>
</reference>
<comment type="caution">
    <text evidence="2">The sequence shown here is derived from an EMBL/GenBank/DDBJ whole genome shotgun (WGS) entry which is preliminary data.</text>
</comment>
<evidence type="ECO:0000313" key="3">
    <source>
        <dbReference type="Proteomes" id="UP000265540"/>
    </source>
</evidence>
<evidence type="ECO:0000256" key="1">
    <source>
        <dbReference type="SAM" id="Phobius"/>
    </source>
</evidence>
<keyword evidence="1" id="KW-0812">Transmembrane</keyword>
<accession>A0A3A4ZFD7</accession>
<feature type="transmembrane region" description="Helical" evidence="1">
    <location>
        <begin position="81"/>
        <end position="99"/>
    </location>
</feature>